<name>A0ABQ4MBN9_9BACL</name>
<organism evidence="1 2">
    <name type="scientific">Paenibacillus vini</name>
    <dbReference type="NCBI Taxonomy" id="1476024"/>
    <lineage>
        <taxon>Bacteria</taxon>
        <taxon>Bacillati</taxon>
        <taxon>Bacillota</taxon>
        <taxon>Bacilli</taxon>
        <taxon>Bacillales</taxon>
        <taxon>Paenibacillaceae</taxon>
        <taxon>Paenibacillus</taxon>
    </lineage>
</organism>
<gene>
    <name evidence="1" type="ORF">J42TS3_23990</name>
</gene>
<comment type="caution">
    <text evidence="1">The sequence shown here is derived from an EMBL/GenBank/DDBJ whole genome shotgun (WGS) entry which is preliminary data.</text>
</comment>
<evidence type="ECO:0000313" key="2">
    <source>
        <dbReference type="Proteomes" id="UP000679992"/>
    </source>
</evidence>
<sequence length="61" mass="7439">MITPNLRWNALLFIRDPGHKMNLNFYNKGQIHFLWGYWFEKVDDLCYYGLIAYFGSRVVYE</sequence>
<keyword evidence="2" id="KW-1185">Reference proteome</keyword>
<protein>
    <submittedName>
        <fullName evidence="1">Uncharacterized protein</fullName>
    </submittedName>
</protein>
<proteinExistence type="predicted"/>
<evidence type="ECO:0000313" key="1">
    <source>
        <dbReference type="EMBL" id="GIP53364.1"/>
    </source>
</evidence>
<reference evidence="1 2" key="1">
    <citation type="submission" date="2021-03" db="EMBL/GenBank/DDBJ databases">
        <title>Antimicrobial resistance genes in bacteria isolated from Japanese honey, and their potential for conferring macrolide and lincosamide resistance in the American foulbrood pathogen Paenibacillus larvae.</title>
        <authorList>
            <person name="Okamoto M."/>
            <person name="Kumagai M."/>
            <person name="Kanamori H."/>
            <person name="Takamatsu D."/>
        </authorList>
    </citation>
    <scope>NUCLEOTIDE SEQUENCE [LARGE SCALE GENOMIC DNA]</scope>
    <source>
        <strain evidence="1 2">J42TS3</strain>
    </source>
</reference>
<dbReference type="Proteomes" id="UP000679992">
    <property type="component" value="Unassembled WGS sequence"/>
</dbReference>
<dbReference type="EMBL" id="BOSL01000006">
    <property type="protein sequence ID" value="GIP53364.1"/>
    <property type="molecule type" value="Genomic_DNA"/>
</dbReference>
<accession>A0ABQ4MBN9</accession>